<dbReference type="InterPro" id="IPR022929">
    <property type="entry name" value="Put_MntP"/>
</dbReference>
<evidence type="ECO:0000256" key="5">
    <source>
        <dbReference type="ARBA" id="ARBA00023065"/>
    </source>
</evidence>
<evidence type="ECO:0000256" key="7">
    <source>
        <dbReference type="ARBA" id="ARBA00023211"/>
    </source>
</evidence>
<keyword evidence="6 8" id="KW-0472">Membrane</keyword>
<reference evidence="9 10" key="1">
    <citation type="submission" date="2019-03" db="EMBL/GenBank/DDBJ databases">
        <authorList>
            <person name="Kim M.K.M."/>
        </authorList>
    </citation>
    <scope>NUCLEOTIDE SEQUENCE [LARGE SCALE GENOMIC DNA]</scope>
    <source>
        <strain evidence="9 10">18JY21-1</strain>
    </source>
</reference>
<dbReference type="GO" id="GO:0005886">
    <property type="term" value="C:plasma membrane"/>
    <property type="evidence" value="ECO:0007669"/>
    <property type="project" value="UniProtKB-SubCell"/>
</dbReference>
<keyword evidence="5 8" id="KW-0406">Ion transport</keyword>
<feature type="transmembrane region" description="Helical" evidence="8">
    <location>
        <begin position="130"/>
        <end position="150"/>
    </location>
</feature>
<feature type="transmembrane region" description="Helical" evidence="8">
    <location>
        <begin position="162"/>
        <end position="180"/>
    </location>
</feature>
<keyword evidence="1 8" id="KW-0813">Transport</keyword>
<keyword evidence="4 8" id="KW-1133">Transmembrane helix</keyword>
<dbReference type="PANTHER" id="PTHR35529">
    <property type="entry name" value="MANGANESE EFFLUX PUMP MNTP-RELATED"/>
    <property type="match status" value="1"/>
</dbReference>
<gene>
    <name evidence="8" type="primary">mntP</name>
    <name evidence="9" type="ORF">E0485_23805</name>
</gene>
<dbReference type="PANTHER" id="PTHR35529:SF1">
    <property type="entry name" value="MANGANESE EFFLUX PUMP MNTP-RELATED"/>
    <property type="match status" value="1"/>
</dbReference>
<dbReference type="EMBL" id="SKFG01000051">
    <property type="protein sequence ID" value="TCZ69376.1"/>
    <property type="molecule type" value="Genomic_DNA"/>
</dbReference>
<name>A0A4R4DXB7_9BACL</name>
<feature type="transmembrane region" description="Helical" evidence="8">
    <location>
        <begin position="101"/>
        <end position="124"/>
    </location>
</feature>
<evidence type="ECO:0000256" key="8">
    <source>
        <dbReference type="HAMAP-Rule" id="MF_01521"/>
    </source>
</evidence>
<evidence type="ECO:0000256" key="6">
    <source>
        <dbReference type="ARBA" id="ARBA00023136"/>
    </source>
</evidence>
<sequence>MLGQIFTVLLMAFALGMDAFSLGIGIGMKGIRLLQILRLSIVIGLFHVIMPLIGMFTGHYLSSIIGHVATMAGGILLVLLGGHMVYTSLRGGDEPAFDTRTVWGTSLFALSVSVDSFSVGVSLGLFSSDLIFTVLSFGLMGGLMSTMGLLIGKKVRSWVGEYGEAFGGIILLAFGLKFILVI</sequence>
<comment type="function">
    <text evidence="8">Probably functions as a manganese efflux pump.</text>
</comment>
<dbReference type="Pfam" id="PF02659">
    <property type="entry name" value="Mntp"/>
    <property type="match status" value="1"/>
</dbReference>
<dbReference type="GO" id="GO:0005384">
    <property type="term" value="F:manganese ion transmembrane transporter activity"/>
    <property type="evidence" value="ECO:0007669"/>
    <property type="project" value="UniProtKB-UniRule"/>
</dbReference>
<evidence type="ECO:0000313" key="10">
    <source>
        <dbReference type="Proteomes" id="UP000295418"/>
    </source>
</evidence>
<proteinExistence type="inferred from homology"/>
<dbReference type="AlphaFoldDB" id="A0A4R4DXB7"/>
<feature type="transmembrane region" description="Helical" evidence="8">
    <location>
        <begin position="39"/>
        <end position="58"/>
    </location>
</feature>
<protein>
    <recommendedName>
        <fullName evidence="8">Putative manganese efflux pump MntP</fullName>
    </recommendedName>
</protein>
<feature type="transmembrane region" description="Helical" evidence="8">
    <location>
        <begin position="64"/>
        <end position="89"/>
    </location>
</feature>
<evidence type="ECO:0000313" key="9">
    <source>
        <dbReference type="EMBL" id="TCZ69376.1"/>
    </source>
</evidence>
<evidence type="ECO:0000256" key="3">
    <source>
        <dbReference type="ARBA" id="ARBA00022692"/>
    </source>
</evidence>
<evidence type="ECO:0000256" key="4">
    <source>
        <dbReference type="ARBA" id="ARBA00022989"/>
    </source>
</evidence>
<keyword evidence="3 8" id="KW-0812">Transmembrane</keyword>
<dbReference type="RefSeq" id="WP_132420558.1">
    <property type="nucleotide sequence ID" value="NZ_SKFG01000051.1"/>
</dbReference>
<keyword evidence="7 8" id="KW-0464">Manganese</keyword>
<dbReference type="Proteomes" id="UP000295418">
    <property type="component" value="Unassembled WGS sequence"/>
</dbReference>
<dbReference type="HAMAP" id="MF_01521">
    <property type="entry name" value="MntP_pump"/>
    <property type="match status" value="1"/>
</dbReference>
<evidence type="ECO:0000256" key="1">
    <source>
        <dbReference type="ARBA" id="ARBA00022448"/>
    </source>
</evidence>
<evidence type="ECO:0000256" key="2">
    <source>
        <dbReference type="ARBA" id="ARBA00022475"/>
    </source>
</evidence>
<feature type="transmembrane region" description="Helical" evidence="8">
    <location>
        <begin position="6"/>
        <end position="27"/>
    </location>
</feature>
<keyword evidence="2 8" id="KW-1003">Cell membrane</keyword>
<comment type="subcellular location">
    <subcellularLocation>
        <location evidence="8">Cell membrane</location>
        <topology evidence="8">Multi-pass membrane protein</topology>
    </subcellularLocation>
</comment>
<dbReference type="OrthoDB" id="1679700at2"/>
<comment type="similarity">
    <text evidence="8">Belongs to the MntP (TC 9.B.29) family.</text>
</comment>
<keyword evidence="10" id="KW-1185">Reference proteome</keyword>
<organism evidence="9 10">
    <name type="scientific">Paenibacillus albiflavus</name>
    <dbReference type="NCBI Taxonomy" id="2545760"/>
    <lineage>
        <taxon>Bacteria</taxon>
        <taxon>Bacillati</taxon>
        <taxon>Bacillota</taxon>
        <taxon>Bacilli</taxon>
        <taxon>Bacillales</taxon>
        <taxon>Paenibacillaceae</taxon>
        <taxon>Paenibacillus</taxon>
    </lineage>
</organism>
<comment type="caution">
    <text evidence="9">The sequence shown here is derived from an EMBL/GenBank/DDBJ whole genome shotgun (WGS) entry which is preliminary data.</text>
</comment>
<dbReference type="InterPro" id="IPR003810">
    <property type="entry name" value="Mntp/YtaF"/>
</dbReference>
<accession>A0A4R4DXB7</accession>